<dbReference type="InterPro" id="IPR001623">
    <property type="entry name" value="DnaJ_domain"/>
</dbReference>
<organism evidence="4 5">
    <name type="scientific">Pendulispora albinea</name>
    <dbReference type="NCBI Taxonomy" id="2741071"/>
    <lineage>
        <taxon>Bacteria</taxon>
        <taxon>Pseudomonadati</taxon>
        <taxon>Myxococcota</taxon>
        <taxon>Myxococcia</taxon>
        <taxon>Myxococcales</taxon>
        <taxon>Sorangiineae</taxon>
        <taxon>Pendulisporaceae</taxon>
        <taxon>Pendulispora</taxon>
    </lineage>
</organism>
<dbReference type="InterPro" id="IPR036410">
    <property type="entry name" value="HSP_DnaJ_Cys-rich_dom_sf"/>
</dbReference>
<gene>
    <name evidence="4" type="ORF">LZC94_01715</name>
</gene>
<dbReference type="InterPro" id="IPR036869">
    <property type="entry name" value="J_dom_sf"/>
</dbReference>
<dbReference type="Gene3D" id="2.10.230.10">
    <property type="entry name" value="Heat shock protein DnaJ, cysteine-rich domain"/>
    <property type="match status" value="1"/>
</dbReference>
<name>A0ABZ2LYP3_9BACT</name>
<dbReference type="Proteomes" id="UP001370348">
    <property type="component" value="Chromosome"/>
</dbReference>
<proteinExistence type="predicted"/>
<feature type="compositionally biased region" description="Basic and acidic residues" evidence="2">
    <location>
        <begin position="68"/>
        <end position="130"/>
    </location>
</feature>
<feature type="domain" description="J" evidence="3">
    <location>
        <begin position="5"/>
        <end position="68"/>
    </location>
</feature>
<dbReference type="PANTHER" id="PTHR43096:SF52">
    <property type="entry name" value="DNAJ HOMOLOG 1, MITOCHONDRIAL-RELATED"/>
    <property type="match status" value="1"/>
</dbReference>
<reference evidence="4 5" key="1">
    <citation type="submission" date="2021-12" db="EMBL/GenBank/DDBJ databases">
        <title>Discovery of the Pendulisporaceae a myxobacterial family with distinct sporulation behavior and unique specialized metabolism.</title>
        <authorList>
            <person name="Garcia R."/>
            <person name="Popoff A."/>
            <person name="Bader C.D."/>
            <person name="Loehr J."/>
            <person name="Walesch S."/>
            <person name="Walt C."/>
            <person name="Boldt J."/>
            <person name="Bunk B."/>
            <person name="Haeckl F.J.F.P.J."/>
            <person name="Gunesch A.P."/>
            <person name="Birkelbach J."/>
            <person name="Nuebel U."/>
            <person name="Pietschmann T."/>
            <person name="Bach T."/>
            <person name="Mueller R."/>
        </authorList>
    </citation>
    <scope>NUCLEOTIDE SEQUENCE [LARGE SCALE GENOMIC DNA]</scope>
    <source>
        <strain evidence="4 5">MSr11954</strain>
    </source>
</reference>
<dbReference type="SUPFAM" id="SSF46565">
    <property type="entry name" value="Chaperone J-domain"/>
    <property type="match status" value="1"/>
</dbReference>
<dbReference type="Gene3D" id="2.60.260.20">
    <property type="entry name" value="Urease metallochaperone UreE, N-terminal domain"/>
    <property type="match status" value="1"/>
</dbReference>
<keyword evidence="1" id="KW-0143">Chaperone</keyword>
<dbReference type="SMART" id="SM00271">
    <property type="entry name" value="DnaJ"/>
    <property type="match status" value="1"/>
</dbReference>
<dbReference type="PANTHER" id="PTHR43096">
    <property type="entry name" value="DNAJ HOMOLOG 1, MITOCHONDRIAL-RELATED"/>
    <property type="match status" value="1"/>
</dbReference>
<keyword evidence="5" id="KW-1185">Reference proteome</keyword>
<evidence type="ECO:0000256" key="2">
    <source>
        <dbReference type="SAM" id="MobiDB-lite"/>
    </source>
</evidence>
<accession>A0ABZ2LYP3</accession>
<evidence type="ECO:0000259" key="3">
    <source>
        <dbReference type="PROSITE" id="PS50076"/>
    </source>
</evidence>
<sequence length="278" mass="30369">MGTRNHYFVLGVQSGESAQGIRAAFRDLAKRFHPDRVGPGATSLFQAINAAYGVLADPERRRAYDHRLQVDTESSARAKPHEARPEPHGSRAEPHEARPEPHGSRAEPHEARPEPHGSRAEPHTRPEAQARARATPVEPLIPDVSMRRDLGQATPSMDAMLDRIRRNFDGVNVPKGEGLDELNVGIAVSAEQAARGARIRLGVPVFGRCPSCAGHGRTLLSRCSWCGGQGLVESERVVAVDLPPMAPHDAAFVIPLSGLDIHNFYLRVHVHVEPRMEA</sequence>
<evidence type="ECO:0000313" key="5">
    <source>
        <dbReference type="Proteomes" id="UP001370348"/>
    </source>
</evidence>
<dbReference type="CDD" id="cd06257">
    <property type="entry name" value="DnaJ"/>
    <property type="match status" value="1"/>
</dbReference>
<evidence type="ECO:0000256" key="1">
    <source>
        <dbReference type="ARBA" id="ARBA00023186"/>
    </source>
</evidence>
<feature type="region of interest" description="Disordered" evidence="2">
    <location>
        <begin position="68"/>
        <end position="132"/>
    </location>
</feature>
<evidence type="ECO:0000313" key="4">
    <source>
        <dbReference type="EMBL" id="WXB15997.1"/>
    </source>
</evidence>
<dbReference type="RefSeq" id="WP_394825627.1">
    <property type="nucleotide sequence ID" value="NZ_CP089984.1"/>
</dbReference>
<dbReference type="EMBL" id="CP089984">
    <property type="protein sequence ID" value="WXB15997.1"/>
    <property type="molecule type" value="Genomic_DNA"/>
</dbReference>
<dbReference type="Pfam" id="PF00226">
    <property type="entry name" value="DnaJ"/>
    <property type="match status" value="1"/>
</dbReference>
<dbReference type="Gene3D" id="1.10.287.110">
    <property type="entry name" value="DnaJ domain"/>
    <property type="match status" value="1"/>
</dbReference>
<dbReference type="SUPFAM" id="SSF57938">
    <property type="entry name" value="DnaJ/Hsp40 cysteine-rich domain"/>
    <property type="match status" value="1"/>
</dbReference>
<dbReference type="PROSITE" id="PS50076">
    <property type="entry name" value="DNAJ_2"/>
    <property type="match status" value="1"/>
</dbReference>
<dbReference type="PRINTS" id="PR00625">
    <property type="entry name" value="JDOMAIN"/>
</dbReference>
<protein>
    <submittedName>
        <fullName evidence="4">DnaJ domain-containing protein</fullName>
    </submittedName>
</protein>